<sequence length="41" mass="4844">MHYLRRADFDPKPAVDSSTYRAWLCVLAERLLHTTRLDLLV</sequence>
<dbReference type="EMBL" id="LN899819">
    <property type="protein sequence ID" value="CUV15664.1"/>
    <property type="molecule type" value="Genomic_DNA"/>
</dbReference>
<name>A0A0S4U0A4_RALSL</name>
<proteinExistence type="predicted"/>
<protein>
    <submittedName>
        <fullName evidence="1">Uncharacterized protein</fullName>
    </submittedName>
</protein>
<gene>
    <name evidence="1" type="ORF">RUN39_v1_1960004</name>
</gene>
<dbReference type="AlphaFoldDB" id="A0A0S4U0A4"/>
<evidence type="ECO:0000313" key="1">
    <source>
        <dbReference type="EMBL" id="CUV15664.1"/>
    </source>
</evidence>
<organism evidence="1">
    <name type="scientific">Ralstonia solanacearum</name>
    <name type="common">Pseudomonas solanacearum</name>
    <dbReference type="NCBI Taxonomy" id="305"/>
    <lineage>
        <taxon>Bacteria</taxon>
        <taxon>Pseudomonadati</taxon>
        <taxon>Pseudomonadota</taxon>
        <taxon>Betaproteobacteria</taxon>
        <taxon>Burkholderiales</taxon>
        <taxon>Burkholderiaceae</taxon>
        <taxon>Ralstonia</taxon>
        <taxon>Ralstonia solanacearum species complex</taxon>
    </lineage>
</organism>
<reference evidence="1" key="1">
    <citation type="submission" date="2015-10" db="EMBL/GenBank/DDBJ databases">
        <authorList>
            <person name="Gilbert D.G."/>
        </authorList>
    </citation>
    <scope>NUCLEOTIDE SEQUENCE</scope>
    <source>
        <strain evidence="1">Phyl III-seqv23</strain>
    </source>
</reference>
<accession>A0A0S4U0A4</accession>